<dbReference type="SUPFAM" id="SSF56112">
    <property type="entry name" value="Protein kinase-like (PK-like)"/>
    <property type="match status" value="1"/>
</dbReference>
<feature type="domain" description="Protein kinase" evidence="3">
    <location>
        <begin position="91"/>
        <end position="350"/>
    </location>
</feature>
<dbReference type="GO" id="GO:0005524">
    <property type="term" value="F:ATP binding"/>
    <property type="evidence" value="ECO:0007669"/>
    <property type="project" value="UniProtKB-KW"/>
</dbReference>
<name>A0A367J910_RHIAZ</name>
<dbReference type="GO" id="GO:0004674">
    <property type="term" value="F:protein serine/threonine kinase activity"/>
    <property type="evidence" value="ECO:0007669"/>
    <property type="project" value="TreeGrafter"/>
</dbReference>
<dbReference type="Proteomes" id="UP000252139">
    <property type="component" value="Unassembled WGS sequence"/>
</dbReference>
<dbReference type="GO" id="GO:0005737">
    <property type="term" value="C:cytoplasm"/>
    <property type="evidence" value="ECO:0007669"/>
    <property type="project" value="TreeGrafter"/>
</dbReference>
<keyword evidence="2" id="KW-0067">ATP-binding</keyword>
<dbReference type="PROSITE" id="PS50011">
    <property type="entry name" value="PROTEIN_KINASE_DOM"/>
    <property type="match status" value="1"/>
</dbReference>
<protein>
    <recommendedName>
        <fullName evidence="3">Protein kinase domain-containing protein</fullName>
    </recommendedName>
</protein>
<keyword evidence="1" id="KW-0547">Nucleotide-binding</keyword>
<gene>
    <name evidence="4" type="ORF">CU097_003842</name>
</gene>
<dbReference type="GO" id="GO:0035556">
    <property type="term" value="P:intracellular signal transduction"/>
    <property type="evidence" value="ECO:0007669"/>
    <property type="project" value="TreeGrafter"/>
</dbReference>
<evidence type="ECO:0000313" key="5">
    <source>
        <dbReference type="Proteomes" id="UP000252139"/>
    </source>
</evidence>
<evidence type="ECO:0000256" key="1">
    <source>
        <dbReference type="ARBA" id="ARBA00022741"/>
    </source>
</evidence>
<comment type="caution">
    <text evidence="4">The sequence shown here is derived from an EMBL/GenBank/DDBJ whole genome shotgun (WGS) entry which is preliminary data.</text>
</comment>
<organism evidence="4 5">
    <name type="scientific">Rhizopus azygosporus</name>
    <name type="common">Rhizopus microsporus var. azygosporus</name>
    <dbReference type="NCBI Taxonomy" id="86630"/>
    <lineage>
        <taxon>Eukaryota</taxon>
        <taxon>Fungi</taxon>
        <taxon>Fungi incertae sedis</taxon>
        <taxon>Mucoromycota</taxon>
        <taxon>Mucoromycotina</taxon>
        <taxon>Mucoromycetes</taxon>
        <taxon>Mucorales</taxon>
        <taxon>Mucorineae</taxon>
        <taxon>Rhizopodaceae</taxon>
        <taxon>Rhizopus</taxon>
    </lineage>
</organism>
<dbReference type="PANTHER" id="PTHR24346:SF30">
    <property type="entry name" value="MATERNAL EMBRYONIC LEUCINE ZIPPER KINASE"/>
    <property type="match status" value="1"/>
</dbReference>
<dbReference type="AlphaFoldDB" id="A0A367J910"/>
<keyword evidence="5" id="KW-1185">Reference proteome</keyword>
<evidence type="ECO:0000256" key="2">
    <source>
        <dbReference type="ARBA" id="ARBA00022840"/>
    </source>
</evidence>
<reference evidence="4 5" key="1">
    <citation type="journal article" date="2018" name="G3 (Bethesda)">
        <title>Phylogenetic and Phylogenomic Definition of Rhizopus Species.</title>
        <authorList>
            <person name="Gryganskyi A.P."/>
            <person name="Golan J."/>
            <person name="Dolatabadi S."/>
            <person name="Mondo S."/>
            <person name="Robb S."/>
            <person name="Idnurm A."/>
            <person name="Muszewska A."/>
            <person name="Steczkiewicz K."/>
            <person name="Masonjones S."/>
            <person name="Liao H.L."/>
            <person name="Gajdeczka M.T."/>
            <person name="Anike F."/>
            <person name="Vuek A."/>
            <person name="Anishchenko I.M."/>
            <person name="Voigt K."/>
            <person name="de Hoog G.S."/>
            <person name="Smith M.E."/>
            <person name="Heitman J."/>
            <person name="Vilgalys R."/>
            <person name="Stajich J.E."/>
        </authorList>
    </citation>
    <scope>NUCLEOTIDE SEQUENCE [LARGE SCALE GENOMIC DNA]</scope>
    <source>
        <strain evidence="4 5">CBS 357.93</strain>
    </source>
</reference>
<accession>A0A367J910</accession>
<dbReference type="EMBL" id="PJQL01001912">
    <property type="protein sequence ID" value="RCH86231.1"/>
    <property type="molecule type" value="Genomic_DNA"/>
</dbReference>
<dbReference type="PROSITE" id="PS00108">
    <property type="entry name" value="PROTEIN_KINASE_ST"/>
    <property type="match status" value="1"/>
</dbReference>
<dbReference type="InterPro" id="IPR008271">
    <property type="entry name" value="Ser/Thr_kinase_AS"/>
</dbReference>
<sequence>MKDQSNELKQNLTLDIINDDSYCIFKSLNYPHIKPLFHEESIKNTATTISSSNSSSSSSTSPPTHLTTAAAFLSSLIVPSSSEKNSRIHDYTLGPVIGYGGFSVVHTACHYLMPHQIKAIKVVTKACMSETDIVRFNRELTIWKSLCHPRVVNLLKVIKKKQNYYLICDYCPGGTLLQFLNKHKLLEQDAKRIFKELCQAVHYLHIDRKVCHKDLKLENVLIDENGHIKLCDFGLALYLSHKSYPKRFKQQETAGGSLAYIAPEQLTASVSLACPKTDIWSLGVILYALVVGQLPFMDTFDLRLVQKIQQSAFEMPDDLSEPLQYLLRACLNKSPDERPSIDQILKSSWLM</sequence>
<dbReference type="InterPro" id="IPR011009">
    <property type="entry name" value="Kinase-like_dom_sf"/>
</dbReference>
<dbReference type="OrthoDB" id="4062651at2759"/>
<evidence type="ECO:0000259" key="3">
    <source>
        <dbReference type="PROSITE" id="PS50011"/>
    </source>
</evidence>
<dbReference type="PANTHER" id="PTHR24346">
    <property type="entry name" value="MAP/MICROTUBULE AFFINITY-REGULATING KINASE"/>
    <property type="match status" value="1"/>
</dbReference>
<evidence type="ECO:0000313" key="4">
    <source>
        <dbReference type="EMBL" id="RCH86231.1"/>
    </source>
</evidence>
<proteinExistence type="predicted"/>
<dbReference type="STRING" id="86630.A0A367J910"/>
<dbReference type="SMART" id="SM00220">
    <property type="entry name" value="S_TKc"/>
    <property type="match status" value="1"/>
</dbReference>
<dbReference type="InterPro" id="IPR000719">
    <property type="entry name" value="Prot_kinase_dom"/>
</dbReference>
<dbReference type="FunFam" id="1.10.510.10:FF:000571">
    <property type="entry name" value="Maternal embryonic leucine zipper kinase"/>
    <property type="match status" value="1"/>
</dbReference>
<dbReference type="Pfam" id="PF00069">
    <property type="entry name" value="Pkinase"/>
    <property type="match status" value="1"/>
</dbReference>
<dbReference type="Gene3D" id="1.10.510.10">
    <property type="entry name" value="Transferase(Phosphotransferase) domain 1"/>
    <property type="match status" value="1"/>
</dbReference>